<dbReference type="OrthoDB" id="9801841at2"/>
<evidence type="ECO:0000259" key="1">
    <source>
        <dbReference type="PROSITE" id="PS51746"/>
    </source>
</evidence>
<dbReference type="GO" id="GO:0004722">
    <property type="term" value="F:protein serine/threonine phosphatase activity"/>
    <property type="evidence" value="ECO:0007669"/>
    <property type="project" value="UniProtKB-EC"/>
</dbReference>
<dbReference type="PANTHER" id="PTHR47992">
    <property type="entry name" value="PROTEIN PHOSPHATASE"/>
    <property type="match status" value="1"/>
</dbReference>
<dbReference type="Proteomes" id="UP000223606">
    <property type="component" value="Chromosome 1"/>
</dbReference>
<gene>
    <name evidence="2" type="primary">stp_2</name>
    <name evidence="2" type="ORF">HDIA_2349</name>
</gene>
<evidence type="ECO:0000313" key="3">
    <source>
        <dbReference type="Proteomes" id="UP000223606"/>
    </source>
</evidence>
<dbReference type="SUPFAM" id="SSF81606">
    <property type="entry name" value="PP2C-like"/>
    <property type="match status" value="1"/>
</dbReference>
<name>A0A2C9D6S3_9HYPH</name>
<dbReference type="AlphaFoldDB" id="A0A2C9D6S3"/>
<keyword evidence="3" id="KW-1185">Reference proteome</keyword>
<reference evidence="3" key="1">
    <citation type="submission" date="2017-09" db="EMBL/GenBank/DDBJ databases">
        <title>Genome sequence of Nannocystis excedens DSM 71.</title>
        <authorList>
            <person name="Blom J."/>
        </authorList>
    </citation>
    <scope>NUCLEOTIDE SEQUENCE [LARGE SCALE GENOMIC DNA]</scope>
    <source>
        <strain evidence="3">type strain: E19</strain>
    </source>
</reference>
<sequence>MAAQSFTFSTGSVTKTGCVRDHNEDRLLAKPEVGVWLVADGMGGHEAGDKASEAIVSHMESIGIASSEADLVARFADRLQRANAEIRELSRSRGGALIGSTVAGLVIYQRFCAILWCGDSRVYRIRHGVIEQLSRDHTEVQALLDRGLITSEEAQNWPRRNVITRAVGIEDEVDLDFQDDEARSGDLFILCSDGLTGHVADGEILELAEASDDTQDLCDRLVDLTYARGASDNVTVIAVACSMIDEITAVPAMPSSAQ</sequence>
<organism evidence="2 3">
    <name type="scientific">Hartmannibacter diazotrophicus</name>
    <dbReference type="NCBI Taxonomy" id="1482074"/>
    <lineage>
        <taxon>Bacteria</taxon>
        <taxon>Pseudomonadati</taxon>
        <taxon>Pseudomonadota</taxon>
        <taxon>Alphaproteobacteria</taxon>
        <taxon>Hyphomicrobiales</taxon>
        <taxon>Pleomorphomonadaceae</taxon>
        <taxon>Hartmannibacter</taxon>
    </lineage>
</organism>
<dbReference type="InterPro" id="IPR001932">
    <property type="entry name" value="PPM-type_phosphatase-like_dom"/>
</dbReference>
<dbReference type="SMART" id="SM00332">
    <property type="entry name" value="PP2Cc"/>
    <property type="match status" value="1"/>
</dbReference>
<dbReference type="RefSeq" id="WP_099556338.1">
    <property type="nucleotide sequence ID" value="NZ_LT960614.1"/>
</dbReference>
<evidence type="ECO:0000313" key="2">
    <source>
        <dbReference type="EMBL" id="SON55890.1"/>
    </source>
</evidence>
<dbReference type="Pfam" id="PF13672">
    <property type="entry name" value="PP2C_2"/>
    <property type="match status" value="1"/>
</dbReference>
<dbReference type="KEGG" id="hdi:HDIA_2349"/>
<dbReference type="CDD" id="cd00143">
    <property type="entry name" value="PP2Cc"/>
    <property type="match status" value="1"/>
</dbReference>
<feature type="domain" description="PPM-type phosphatase" evidence="1">
    <location>
        <begin position="9"/>
        <end position="241"/>
    </location>
</feature>
<protein>
    <submittedName>
        <fullName evidence="2">Serine/threonine phosphatase stp</fullName>
        <ecNumber evidence="2">3.1.3.16</ecNumber>
    </submittedName>
</protein>
<dbReference type="InterPro" id="IPR015655">
    <property type="entry name" value="PP2C"/>
</dbReference>
<dbReference type="SMART" id="SM00331">
    <property type="entry name" value="PP2C_SIG"/>
    <property type="match status" value="1"/>
</dbReference>
<dbReference type="EMBL" id="LT960614">
    <property type="protein sequence ID" value="SON55890.1"/>
    <property type="molecule type" value="Genomic_DNA"/>
</dbReference>
<dbReference type="EC" id="3.1.3.16" evidence="2"/>
<dbReference type="InterPro" id="IPR036457">
    <property type="entry name" value="PPM-type-like_dom_sf"/>
</dbReference>
<proteinExistence type="predicted"/>
<dbReference type="PROSITE" id="PS51746">
    <property type="entry name" value="PPM_2"/>
    <property type="match status" value="1"/>
</dbReference>
<accession>A0A2C9D6S3</accession>
<keyword evidence="2" id="KW-0378">Hydrolase</keyword>
<dbReference type="Gene3D" id="3.60.40.10">
    <property type="entry name" value="PPM-type phosphatase domain"/>
    <property type="match status" value="1"/>
</dbReference>